<proteinExistence type="predicted"/>
<comment type="caution">
    <text evidence="1">The sequence shown here is derived from an EMBL/GenBank/DDBJ whole genome shotgun (WGS) entry which is preliminary data.</text>
</comment>
<evidence type="ECO:0000313" key="1">
    <source>
        <dbReference type="EMBL" id="KAH1096891.1"/>
    </source>
</evidence>
<name>A0A9D4A964_9ROSI</name>
<organism evidence="1 2">
    <name type="scientific">Gossypium stocksii</name>
    <dbReference type="NCBI Taxonomy" id="47602"/>
    <lineage>
        <taxon>Eukaryota</taxon>
        <taxon>Viridiplantae</taxon>
        <taxon>Streptophyta</taxon>
        <taxon>Embryophyta</taxon>
        <taxon>Tracheophyta</taxon>
        <taxon>Spermatophyta</taxon>
        <taxon>Magnoliopsida</taxon>
        <taxon>eudicotyledons</taxon>
        <taxon>Gunneridae</taxon>
        <taxon>Pentapetalae</taxon>
        <taxon>rosids</taxon>
        <taxon>malvids</taxon>
        <taxon>Malvales</taxon>
        <taxon>Malvaceae</taxon>
        <taxon>Malvoideae</taxon>
        <taxon>Gossypium</taxon>
    </lineage>
</organism>
<protein>
    <submittedName>
        <fullName evidence="1">Uncharacterized protein</fullName>
    </submittedName>
</protein>
<gene>
    <name evidence="1" type="ORF">J1N35_013812</name>
</gene>
<dbReference type="Proteomes" id="UP000828251">
    <property type="component" value="Unassembled WGS sequence"/>
</dbReference>
<evidence type="ECO:0000313" key="2">
    <source>
        <dbReference type="Proteomes" id="UP000828251"/>
    </source>
</evidence>
<dbReference type="EMBL" id="JAIQCV010000005">
    <property type="protein sequence ID" value="KAH1096891.1"/>
    <property type="molecule type" value="Genomic_DNA"/>
</dbReference>
<sequence length="96" mass="11809">MYDFYYMWSDEDVNYDEDIYEGVYEDWEIQKNQRLLMLELGQLIRETLVLPQVDNDHDLMPLERYQVVLSPKLSREENVIIDTWRKGKLPDYYPLR</sequence>
<dbReference type="AlphaFoldDB" id="A0A9D4A964"/>
<accession>A0A9D4A964</accession>
<reference evidence="1 2" key="1">
    <citation type="journal article" date="2021" name="Plant Biotechnol. J.">
        <title>Multi-omics assisted identification of the key and species-specific regulatory components of drought-tolerant mechanisms in Gossypium stocksii.</title>
        <authorList>
            <person name="Yu D."/>
            <person name="Ke L."/>
            <person name="Zhang D."/>
            <person name="Wu Y."/>
            <person name="Sun Y."/>
            <person name="Mei J."/>
            <person name="Sun J."/>
            <person name="Sun Y."/>
        </authorList>
    </citation>
    <scope>NUCLEOTIDE SEQUENCE [LARGE SCALE GENOMIC DNA]</scope>
    <source>
        <strain evidence="2">cv. E1</strain>
        <tissue evidence="1">Leaf</tissue>
    </source>
</reference>
<keyword evidence="2" id="KW-1185">Reference proteome</keyword>